<accession>A0A4R2PUK2</accession>
<comment type="caution">
    <text evidence="3">The sequence shown here is derived from an EMBL/GenBank/DDBJ whole genome shotgun (WGS) entry which is preliminary data.</text>
</comment>
<evidence type="ECO:0000256" key="1">
    <source>
        <dbReference type="SAM" id="MobiDB-lite"/>
    </source>
</evidence>
<proteinExistence type="predicted"/>
<sequence>MTQERQKAAVTDDRDRQADEIAQSFARFSPQEDRRSWLGAAALTAVIGVSVAGAAFVLTGETPFSRPGEPEMRVVAVPHRDGPPSDLVIWGMPEAALASRPPTRSAPPAPNLASVAPAAPASPPVRPTSDAEPVAETPPVIVPVVIGAPALVPPPRPELRKMAIAEPAPRRPRPRPTDAAALVAVAEPSTPPQNIVFTSLRPRLRPADMVARATSAMGSLVPARLATPRTSFDTGPVCSARLAAGIPNRPRGAAPGGALARKMDGLQGAERDRLIERELLAGNLPGFLRMLTPVTIRGRLPSGRVGEVTICVTPDYLALGSDSDYLRVPMGLPAAARVADRFGFLLPTTRMVDAIFAQARLRLAPQPMTPGAAMTSTRYFWQHNRTVDGQTRGRAGQLTAGQKKDLVLTNRLRRNPGRVAIYGWHKPDGQPIQPLSTVHGARYADYSHGVRLVSQTAYVGGRAVALADLLADPTYAGILSGEGPIEAPARLMASLYR</sequence>
<name>A0A4R2PUK2_9RHOB</name>
<feature type="region of interest" description="Disordered" evidence="1">
    <location>
        <begin position="98"/>
        <end position="134"/>
    </location>
</feature>
<dbReference type="Proteomes" id="UP000294835">
    <property type="component" value="Unassembled WGS sequence"/>
</dbReference>
<evidence type="ECO:0000313" key="4">
    <source>
        <dbReference type="Proteomes" id="UP000294835"/>
    </source>
</evidence>
<evidence type="ECO:0000256" key="2">
    <source>
        <dbReference type="SAM" id="Phobius"/>
    </source>
</evidence>
<protein>
    <submittedName>
        <fullName evidence="3">Uncharacterized protein</fullName>
    </submittedName>
</protein>
<keyword evidence="2" id="KW-1133">Transmembrane helix</keyword>
<organism evidence="3 4">
    <name type="scientific">Rhodovulum marinum</name>
    <dbReference type="NCBI Taxonomy" id="320662"/>
    <lineage>
        <taxon>Bacteria</taxon>
        <taxon>Pseudomonadati</taxon>
        <taxon>Pseudomonadota</taxon>
        <taxon>Alphaproteobacteria</taxon>
        <taxon>Rhodobacterales</taxon>
        <taxon>Paracoccaceae</taxon>
        <taxon>Rhodovulum</taxon>
    </lineage>
</organism>
<evidence type="ECO:0000313" key="3">
    <source>
        <dbReference type="EMBL" id="TCP38748.1"/>
    </source>
</evidence>
<reference evidence="3 4" key="1">
    <citation type="submission" date="2019-03" db="EMBL/GenBank/DDBJ databases">
        <title>Genomic Encyclopedia of Type Strains, Phase IV (KMG-IV): sequencing the most valuable type-strain genomes for metagenomic binning, comparative biology and taxonomic classification.</title>
        <authorList>
            <person name="Goeker M."/>
        </authorList>
    </citation>
    <scope>NUCLEOTIDE SEQUENCE [LARGE SCALE GENOMIC DNA]</scope>
    <source>
        <strain evidence="3 4">DSM 18063</strain>
    </source>
</reference>
<keyword evidence="4" id="KW-1185">Reference proteome</keyword>
<keyword evidence="2" id="KW-0812">Transmembrane</keyword>
<dbReference type="AlphaFoldDB" id="A0A4R2PUK2"/>
<feature type="transmembrane region" description="Helical" evidence="2">
    <location>
        <begin position="37"/>
        <end position="58"/>
    </location>
</feature>
<gene>
    <name evidence="3" type="ORF">EV662_11849</name>
</gene>
<keyword evidence="2" id="KW-0472">Membrane</keyword>
<dbReference type="EMBL" id="SLXP01000018">
    <property type="protein sequence ID" value="TCP38748.1"/>
    <property type="molecule type" value="Genomic_DNA"/>
</dbReference>